<evidence type="ECO:0008006" key="4">
    <source>
        <dbReference type="Google" id="ProtNLM"/>
    </source>
</evidence>
<gene>
    <name evidence="2" type="ORF">QWJ38_13210</name>
</gene>
<evidence type="ECO:0000313" key="3">
    <source>
        <dbReference type="Proteomes" id="UP001228044"/>
    </source>
</evidence>
<evidence type="ECO:0000256" key="1">
    <source>
        <dbReference type="SAM" id="SignalP"/>
    </source>
</evidence>
<accession>A0ABT8DSE5</accession>
<dbReference type="SUPFAM" id="SSF51126">
    <property type="entry name" value="Pectin lyase-like"/>
    <property type="match status" value="1"/>
</dbReference>
<dbReference type="RefSeq" id="WP_290359546.1">
    <property type="nucleotide sequence ID" value="NZ_JAUHHC010000003.1"/>
</dbReference>
<dbReference type="EMBL" id="JAUHHC010000003">
    <property type="protein sequence ID" value="MDN3921245.1"/>
    <property type="molecule type" value="Genomic_DNA"/>
</dbReference>
<evidence type="ECO:0000313" key="2">
    <source>
        <dbReference type="EMBL" id="MDN3921245.1"/>
    </source>
</evidence>
<comment type="caution">
    <text evidence="2">The sequence shown here is derived from an EMBL/GenBank/DDBJ whole genome shotgun (WGS) entry which is preliminary data.</text>
</comment>
<reference evidence="2 3" key="1">
    <citation type="submission" date="2023-06" db="EMBL/GenBank/DDBJ databases">
        <title>Pelomonas sp. PFR6 16S ribosomal RNA gene Genome sequencing and assembly.</title>
        <authorList>
            <person name="Woo H."/>
        </authorList>
    </citation>
    <scope>NUCLEOTIDE SEQUENCE [LARGE SCALE GENOMIC DNA]</scope>
    <source>
        <strain evidence="2 3">PFR6</strain>
    </source>
</reference>
<proteinExistence type="predicted"/>
<keyword evidence="3" id="KW-1185">Reference proteome</keyword>
<dbReference type="InterPro" id="IPR011050">
    <property type="entry name" value="Pectin_lyase_fold/virulence"/>
</dbReference>
<feature type="chain" id="PRO_5045054993" description="Right handed beta helix domain-containing protein" evidence="1">
    <location>
        <begin position="23"/>
        <end position="248"/>
    </location>
</feature>
<name>A0ABT8DSE5_9BURK</name>
<keyword evidence="1" id="KW-0732">Signal</keyword>
<dbReference type="Proteomes" id="UP001228044">
    <property type="component" value="Unassembled WGS sequence"/>
</dbReference>
<sequence length="248" mass="25110">MRSHLIRSAALAALFLAIGAQAQTLIGGGGKTGPSFPITINQPGSYKLAGNLVVPAGLNGIVITASDVSLDLNGFSVTGPVSCGQTCSAGGSTVGINATAMHATVRNGTVSGFGFAGVYIGMFSATLEDLTVKSNGQYGIMRNTGGDDQPVAMRRISALRNGLCGISTKNTTIESSLANENLSSGICGYGGVSVLDSTMSFNKVHGFYSNGAAFGDLLRGSRLQGNLGGNLYQMPISAGGNLNGTTLF</sequence>
<organism evidence="2 3">
    <name type="scientific">Roseateles violae</name>
    <dbReference type="NCBI Taxonomy" id="3058042"/>
    <lineage>
        <taxon>Bacteria</taxon>
        <taxon>Pseudomonadati</taxon>
        <taxon>Pseudomonadota</taxon>
        <taxon>Betaproteobacteria</taxon>
        <taxon>Burkholderiales</taxon>
        <taxon>Sphaerotilaceae</taxon>
        <taxon>Roseateles</taxon>
    </lineage>
</organism>
<protein>
    <recommendedName>
        <fullName evidence="4">Right handed beta helix domain-containing protein</fullName>
    </recommendedName>
</protein>
<feature type="signal peptide" evidence="1">
    <location>
        <begin position="1"/>
        <end position="22"/>
    </location>
</feature>